<sequence length="325" mass="34178">MKLATFGRILAAALFTAAAHAGPIPGDDYPSKPIRFVVGFSPGGGTDTVARIIAQKLGASLGRPIVVDNRPGAGGAMASDIAAKSEPDGYTVLFVSSSFTIAPNFQKLSFDPVKDFSPVTLVSSAPLLLVVNPKVQANSVQQLLDLAKAHPGKLNYASAGIGSGLHIAGELFKSMAHVDIVHVPYKGAVGVSDLLAGTVQMSFAGIPQTIQAVKSGQLRALAVTSAKRSPFLPDIPTIAESGVPGYDMESWYGVVAPAGVPKARLDFLSSEIRRVLADPQVKDQLAREGHEVRATSPEQFSRLIDDEMKKWTDLVRSAGIETNPN</sequence>
<feature type="chain" id="PRO_5045432104" evidence="2">
    <location>
        <begin position="22"/>
        <end position="325"/>
    </location>
</feature>
<name>A0ABP8GL49_9BURK</name>
<dbReference type="CDD" id="cd13578">
    <property type="entry name" value="PBP2_Bug27"/>
    <property type="match status" value="1"/>
</dbReference>
<dbReference type="Gene3D" id="3.40.190.10">
    <property type="entry name" value="Periplasmic binding protein-like II"/>
    <property type="match status" value="1"/>
</dbReference>
<dbReference type="RefSeq" id="WP_345246865.1">
    <property type="nucleotide sequence ID" value="NZ_BAABFO010000003.1"/>
</dbReference>
<dbReference type="InterPro" id="IPR005064">
    <property type="entry name" value="BUG"/>
</dbReference>
<dbReference type="InterPro" id="IPR042100">
    <property type="entry name" value="Bug_dom1"/>
</dbReference>
<dbReference type="PANTHER" id="PTHR42928:SF5">
    <property type="entry name" value="BLR1237 PROTEIN"/>
    <property type="match status" value="1"/>
</dbReference>
<comment type="caution">
    <text evidence="3">The sequence shown here is derived from an EMBL/GenBank/DDBJ whole genome shotgun (WGS) entry which is preliminary data.</text>
</comment>
<reference evidence="4" key="1">
    <citation type="journal article" date="2019" name="Int. J. Syst. Evol. Microbiol.">
        <title>The Global Catalogue of Microorganisms (GCM) 10K type strain sequencing project: providing services to taxonomists for standard genome sequencing and annotation.</title>
        <authorList>
            <consortium name="The Broad Institute Genomics Platform"/>
            <consortium name="The Broad Institute Genome Sequencing Center for Infectious Disease"/>
            <person name="Wu L."/>
            <person name="Ma J."/>
        </authorList>
    </citation>
    <scope>NUCLEOTIDE SEQUENCE [LARGE SCALE GENOMIC DNA]</scope>
    <source>
        <strain evidence="4">JCM 17666</strain>
    </source>
</reference>
<dbReference type="EMBL" id="BAABFO010000003">
    <property type="protein sequence ID" value="GAA4326272.1"/>
    <property type="molecule type" value="Genomic_DNA"/>
</dbReference>
<evidence type="ECO:0000256" key="1">
    <source>
        <dbReference type="ARBA" id="ARBA00006987"/>
    </source>
</evidence>
<dbReference type="PANTHER" id="PTHR42928">
    <property type="entry name" value="TRICARBOXYLATE-BINDING PROTEIN"/>
    <property type="match status" value="1"/>
</dbReference>
<dbReference type="Gene3D" id="3.40.190.150">
    <property type="entry name" value="Bordetella uptake gene, domain 1"/>
    <property type="match status" value="1"/>
</dbReference>
<comment type="similarity">
    <text evidence="1">Belongs to the UPF0065 (bug) family.</text>
</comment>
<dbReference type="Pfam" id="PF03401">
    <property type="entry name" value="TctC"/>
    <property type="match status" value="1"/>
</dbReference>
<dbReference type="SUPFAM" id="SSF53850">
    <property type="entry name" value="Periplasmic binding protein-like II"/>
    <property type="match status" value="1"/>
</dbReference>
<protein>
    <submittedName>
        <fullName evidence="3">Tripartite tricarboxylate transporter substrate binding protein</fullName>
    </submittedName>
</protein>
<keyword evidence="4" id="KW-1185">Reference proteome</keyword>
<dbReference type="PIRSF" id="PIRSF017082">
    <property type="entry name" value="YflP"/>
    <property type="match status" value="1"/>
</dbReference>
<dbReference type="Proteomes" id="UP001501671">
    <property type="component" value="Unassembled WGS sequence"/>
</dbReference>
<accession>A0ABP8GL49</accession>
<organism evidence="3 4">
    <name type="scientific">Pigmentiphaga soli</name>
    <dbReference type="NCBI Taxonomy" id="1007095"/>
    <lineage>
        <taxon>Bacteria</taxon>
        <taxon>Pseudomonadati</taxon>
        <taxon>Pseudomonadota</taxon>
        <taxon>Betaproteobacteria</taxon>
        <taxon>Burkholderiales</taxon>
        <taxon>Alcaligenaceae</taxon>
        <taxon>Pigmentiphaga</taxon>
    </lineage>
</organism>
<gene>
    <name evidence="3" type="ORF">GCM10023144_09530</name>
</gene>
<feature type="signal peptide" evidence="2">
    <location>
        <begin position="1"/>
        <end position="21"/>
    </location>
</feature>
<evidence type="ECO:0000313" key="3">
    <source>
        <dbReference type="EMBL" id="GAA4326272.1"/>
    </source>
</evidence>
<evidence type="ECO:0000313" key="4">
    <source>
        <dbReference type="Proteomes" id="UP001501671"/>
    </source>
</evidence>
<keyword evidence="2" id="KW-0732">Signal</keyword>
<evidence type="ECO:0000256" key="2">
    <source>
        <dbReference type="SAM" id="SignalP"/>
    </source>
</evidence>
<proteinExistence type="inferred from homology"/>